<feature type="transmembrane region" description="Helical" evidence="1">
    <location>
        <begin position="97"/>
        <end position="119"/>
    </location>
</feature>
<keyword evidence="1" id="KW-0812">Transmembrane</keyword>
<dbReference type="RefSeq" id="WP_380048130.1">
    <property type="nucleotide sequence ID" value="NZ_JBHSOH010000006.1"/>
</dbReference>
<feature type="transmembrane region" description="Helical" evidence="1">
    <location>
        <begin position="56"/>
        <end position="77"/>
    </location>
</feature>
<evidence type="ECO:0000313" key="2">
    <source>
        <dbReference type="EMBL" id="MFC5848268.1"/>
    </source>
</evidence>
<keyword evidence="3" id="KW-1185">Reference proteome</keyword>
<evidence type="ECO:0000256" key="1">
    <source>
        <dbReference type="SAM" id="Phobius"/>
    </source>
</evidence>
<gene>
    <name evidence="2" type="ORF">ACFPQ6_08080</name>
</gene>
<organism evidence="2 3">
    <name type="scientific">Deinococcus petrolearius</name>
    <dbReference type="NCBI Taxonomy" id="1751295"/>
    <lineage>
        <taxon>Bacteria</taxon>
        <taxon>Thermotogati</taxon>
        <taxon>Deinococcota</taxon>
        <taxon>Deinococci</taxon>
        <taxon>Deinococcales</taxon>
        <taxon>Deinococcaceae</taxon>
        <taxon>Deinococcus</taxon>
    </lineage>
</organism>
<evidence type="ECO:0000313" key="3">
    <source>
        <dbReference type="Proteomes" id="UP001595979"/>
    </source>
</evidence>
<keyword evidence="1" id="KW-1133">Transmembrane helix</keyword>
<keyword evidence="1" id="KW-0472">Membrane</keyword>
<feature type="transmembrane region" description="Helical" evidence="1">
    <location>
        <begin position="126"/>
        <end position="148"/>
    </location>
</feature>
<name>A0ABW1DJX9_9DEIO</name>
<reference evidence="3" key="1">
    <citation type="journal article" date="2019" name="Int. J. Syst. Evol. Microbiol.">
        <title>The Global Catalogue of Microorganisms (GCM) 10K type strain sequencing project: providing services to taxonomists for standard genome sequencing and annotation.</title>
        <authorList>
            <consortium name="The Broad Institute Genomics Platform"/>
            <consortium name="The Broad Institute Genome Sequencing Center for Infectious Disease"/>
            <person name="Wu L."/>
            <person name="Ma J."/>
        </authorList>
    </citation>
    <scope>NUCLEOTIDE SEQUENCE [LARGE SCALE GENOMIC DNA]</scope>
    <source>
        <strain evidence="3">CGMCC 1.15053</strain>
    </source>
</reference>
<protein>
    <submittedName>
        <fullName evidence="2">Uncharacterized protein</fullName>
    </submittedName>
</protein>
<dbReference type="EMBL" id="JBHSOH010000006">
    <property type="protein sequence ID" value="MFC5848268.1"/>
    <property type="molecule type" value="Genomic_DNA"/>
</dbReference>
<dbReference type="Proteomes" id="UP001595979">
    <property type="component" value="Unassembled WGS sequence"/>
</dbReference>
<accession>A0ABW1DJX9</accession>
<comment type="caution">
    <text evidence="2">The sequence shown here is derived from an EMBL/GenBank/DDBJ whole genome shotgun (WGS) entry which is preliminary data.</text>
</comment>
<feature type="transmembrane region" description="Helical" evidence="1">
    <location>
        <begin position="27"/>
        <end position="49"/>
    </location>
</feature>
<proteinExistence type="predicted"/>
<sequence length="166" mass="17697">MSASAPPPLTPAPTTLPPTTSPLRLMVARWLGIYPAITLLLLVLGPLLLGRVPTPVSALILTAILVPLTQFVVFPLVERLTGGRWVRFPVLHGPARYRTALVVWACTYPIITAVLLATLPTLLGHVPLPVVTLVVTLIAVPLQSLVVLPRVMPLALGWIRGGAARV</sequence>